<proteinExistence type="predicted"/>
<dbReference type="OrthoDB" id="893954at2"/>
<dbReference type="Proteomes" id="UP000323866">
    <property type="component" value="Unassembled WGS sequence"/>
</dbReference>
<dbReference type="EMBL" id="JBGOGF010000011">
    <property type="protein sequence ID" value="MFA1773224.1"/>
    <property type="molecule type" value="Genomic_DNA"/>
</dbReference>
<organism evidence="1 3">
    <name type="scientific">Rufibacter glacialis</name>
    <dbReference type="NCBI Taxonomy" id="1259555"/>
    <lineage>
        <taxon>Bacteria</taxon>
        <taxon>Pseudomonadati</taxon>
        <taxon>Bacteroidota</taxon>
        <taxon>Cytophagia</taxon>
        <taxon>Cytophagales</taxon>
        <taxon>Hymenobacteraceae</taxon>
        <taxon>Rufibacter</taxon>
    </lineage>
</organism>
<dbReference type="RefSeq" id="WP_149100419.1">
    <property type="nucleotide sequence ID" value="NZ_BMMG01000008.1"/>
</dbReference>
<evidence type="ECO:0000313" key="2">
    <source>
        <dbReference type="EMBL" id="MFA1773224.1"/>
    </source>
</evidence>
<dbReference type="Proteomes" id="UP001570846">
    <property type="component" value="Unassembled WGS sequence"/>
</dbReference>
<keyword evidence="4" id="KW-1185">Reference proteome</keyword>
<evidence type="ECO:0000313" key="3">
    <source>
        <dbReference type="Proteomes" id="UP000323866"/>
    </source>
</evidence>
<name>A0A5M8Q819_9BACT</name>
<dbReference type="EMBL" id="VKKZ01000025">
    <property type="protein sequence ID" value="KAA6430762.1"/>
    <property type="molecule type" value="Genomic_DNA"/>
</dbReference>
<sequence>MDPKASLLQHTSLYELNLYPLEQILQLTWLQPPSSKEYETGTLALLETLKQHPLKKLVVDCSNRGNPAPQDLLWLTHRVFPFFCAMEVKYLALVVPQNPDHARNLESCIMTAQVTFLLQFFHTTKDATKWLAQVNEPMESKPMAQVED</sequence>
<accession>A0A5M8Q819</accession>
<dbReference type="AlphaFoldDB" id="A0A5M8Q819"/>
<evidence type="ECO:0000313" key="4">
    <source>
        <dbReference type="Proteomes" id="UP001570846"/>
    </source>
</evidence>
<comment type="caution">
    <text evidence="1">The sequence shown here is derived from an EMBL/GenBank/DDBJ whole genome shotgun (WGS) entry which is preliminary data.</text>
</comment>
<reference evidence="1 3" key="2">
    <citation type="submission" date="2019-09" db="EMBL/GenBank/DDBJ databases">
        <title>A bacterium isolated from glacier soil.</title>
        <authorList>
            <person name="Liu Q."/>
        </authorList>
    </citation>
    <scope>NUCLEOTIDE SEQUENCE [LARGE SCALE GENOMIC DNA]</scope>
    <source>
        <strain evidence="1 3">MDT1-10-3</strain>
    </source>
</reference>
<gene>
    <name evidence="2" type="ORF">ACD591_18125</name>
    <name evidence="1" type="ORF">FOE74_20045</name>
</gene>
<protein>
    <recommendedName>
        <fullName evidence="5">STAS/SEC14 domain-containing protein</fullName>
    </recommendedName>
</protein>
<reference evidence="2 4" key="3">
    <citation type="submission" date="2024-08" db="EMBL/GenBank/DDBJ databases">
        <authorList>
            <person name="Wei W."/>
        </authorList>
    </citation>
    <scope>NUCLEOTIDE SEQUENCE [LARGE SCALE GENOMIC DNA]</scope>
    <source>
        <strain evidence="2 4">XU2</strain>
    </source>
</reference>
<evidence type="ECO:0008006" key="5">
    <source>
        <dbReference type="Google" id="ProtNLM"/>
    </source>
</evidence>
<evidence type="ECO:0000313" key="1">
    <source>
        <dbReference type="EMBL" id="KAA6430762.1"/>
    </source>
</evidence>
<reference evidence="1 3" key="1">
    <citation type="submission" date="2019-07" db="EMBL/GenBank/DDBJ databases">
        <authorList>
            <person name="Qu J.-H."/>
        </authorList>
    </citation>
    <scope>NUCLEOTIDE SEQUENCE [LARGE SCALE GENOMIC DNA]</scope>
    <source>
        <strain evidence="1 3">MDT1-10-3</strain>
    </source>
</reference>